<feature type="transmembrane region" description="Helical" evidence="1">
    <location>
        <begin position="403"/>
        <end position="424"/>
    </location>
</feature>
<dbReference type="Proteomes" id="UP001159387">
    <property type="component" value="Unassembled WGS sequence"/>
</dbReference>
<feature type="transmembrane region" description="Helical" evidence="1">
    <location>
        <begin position="202"/>
        <end position="220"/>
    </location>
</feature>
<organism evidence="2 3">
    <name type="scientific">Chrysosporum bergii ANA360D</name>
    <dbReference type="NCBI Taxonomy" id="617107"/>
    <lineage>
        <taxon>Bacteria</taxon>
        <taxon>Bacillati</taxon>
        <taxon>Cyanobacteriota</taxon>
        <taxon>Cyanophyceae</taxon>
        <taxon>Nostocales</taxon>
        <taxon>Nodulariaceae</taxon>
        <taxon>Chrysosporum</taxon>
    </lineage>
</organism>
<dbReference type="AlphaFoldDB" id="A0AA43GSM8"/>
<feature type="transmembrane region" description="Helical" evidence="1">
    <location>
        <begin position="129"/>
        <end position="148"/>
    </location>
</feature>
<evidence type="ECO:0000313" key="2">
    <source>
        <dbReference type="EMBL" id="MDH6060740.1"/>
    </source>
</evidence>
<feature type="transmembrane region" description="Helical" evidence="1">
    <location>
        <begin position="75"/>
        <end position="94"/>
    </location>
</feature>
<feature type="transmembrane region" description="Helical" evidence="1">
    <location>
        <begin position="269"/>
        <end position="288"/>
    </location>
</feature>
<accession>A0AA43GSM8</accession>
<dbReference type="InterPro" id="IPR051533">
    <property type="entry name" value="WaaL-like"/>
</dbReference>
<keyword evidence="3" id="KW-1185">Reference proteome</keyword>
<dbReference type="PANTHER" id="PTHR37422:SF13">
    <property type="entry name" value="LIPOPOLYSACCHARIDE BIOSYNTHESIS PROTEIN PA4999-RELATED"/>
    <property type="match status" value="1"/>
</dbReference>
<sequence length="452" mass="50526">MSFIIQLVDFITTPFGFIVIITGLFVVVQANQNRPRLGWLVIAVLGFAASLGKFSNEFIKEPPSLVFPLEQICQQGRSLTIVLLLLLIIIALKSRNIWRKKLVPQPIIYIILVQLTIFVKILVYGDIGLAFLTAVTFGAVVFSLILGPSRWLQNEHNFQLGVWAMAMVGVIFGIANIYQASIDPYPITFIHGWFLGTTGNPQMAALVITGVIPCLFFLAFQDQENRLLRLIWAGFLALAVFGLLMTASRTGAIMAVVSILIFFRYRGGQFLQIALIFAVLAALFLPYLSPTDIESIGSFSKDTNTRAGVWGGYWQMFLDYPIFGAPFQGDRLRFGESSWLGALGSLGIIGGLPMFMFAWSTLDMIIKLDRISKIRPDYYLKCSVVMAGLLSLLVGGISEAYLLGNLTFSVMAVFLYLILGNYIIEVVQQEYEYFKSQYYQNYSNLQTNDVQM</sequence>
<dbReference type="EMBL" id="JANQDH010000063">
    <property type="protein sequence ID" value="MDH6060740.1"/>
    <property type="molecule type" value="Genomic_DNA"/>
</dbReference>
<protein>
    <submittedName>
        <fullName evidence="2">O-antigen ligase domain-containing protein</fullName>
    </submittedName>
</protein>
<reference evidence="2 3" key="1">
    <citation type="journal article" date="2023" name="J. Phycol.">
        <title>Chrysosporum ovalisporum is synonymous with the true-branching cyanobacterium Umezakia natans (Nostocales/Aphanizomenonaceae).</title>
        <authorList>
            <person name="McGregor G.B."/>
            <person name="Sendall B.C."/>
            <person name="Niiyama Y."/>
            <person name="Tuji A."/>
            <person name="Willis A."/>
        </authorList>
    </citation>
    <scope>NUCLEOTIDE SEQUENCE [LARGE SCALE GENOMIC DNA]</scope>
    <source>
        <strain evidence="2 3">ANA360D</strain>
    </source>
</reference>
<name>A0AA43GSM8_9CYAN</name>
<feature type="transmembrane region" description="Helical" evidence="1">
    <location>
        <begin position="339"/>
        <end position="366"/>
    </location>
</feature>
<evidence type="ECO:0000313" key="3">
    <source>
        <dbReference type="Proteomes" id="UP001159387"/>
    </source>
</evidence>
<evidence type="ECO:0000256" key="1">
    <source>
        <dbReference type="SAM" id="Phobius"/>
    </source>
</evidence>
<feature type="transmembrane region" description="Helical" evidence="1">
    <location>
        <begin position="37"/>
        <end position="55"/>
    </location>
</feature>
<comment type="caution">
    <text evidence="2">The sequence shown here is derived from an EMBL/GenBank/DDBJ whole genome shotgun (WGS) entry which is preliminary data.</text>
</comment>
<dbReference type="PANTHER" id="PTHR37422">
    <property type="entry name" value="TEICHURONIC ACID BIOSYNTHESIS PROTEIN TUAE"/>
    <property type="match status" value="1"/>
</dbReference>
<feature type="transmembrane region" description="Helical" evidence="1">
    <location>
        <begin position="6"/>
        <end position="28"/>
    </location>
</feature>
<feature type="transmembrane region" description="Helical" evidence="1">
    <location>
        <begin position="160"/>
        <end position="182"/>
    </location>
</feature>
<feature type="transmembrane region" description="Helical" evidence="1">
    <location>
        <begin position="106"/>
        <end position="123"/>
    </location>
</feature>
<keyword evidence="1" id="KW-0472">Membrane</keyword>
<feature type="transmembrane region" description="Helical" evidence="1">
    <location>
        <begin position="378"/>
        <end position="397"/>
    </location>
</feature>
<keyword evidence="1" id="KW-1133">Transmembrane helix</keyword>
<feature type="transmembrane region" description="Helical" evidence="1">
    <location>
        <begin position="309"/>
        <end position="327"/>
    </location>
</feature>
<feature type="transmembrane region" description="Helical" evidence="1">
    <location>
        <begin position="232"/>
        <end position="263"/>
    </location>
</feature>
<keyword evidence="2" id="KW-0436">Ligase</keyword>
<gene>
    <name evidence="2" type="ORF">NWP17_09845</name>
</gene>
<dbReference type="GO" id="GO:0016874">
    <property type="term" value="F:ligase activity"/>
    <property type="evidence" value="ECO:0007669"/>
    <property type="project" value="UniProtKB-KW"/>
</dbReference>
<proteinExistence type="predicted"/>
<dbReference type="RefSeq" id="WP_280654733.1">
    <property type="nucleotide sequence ID" value="NZ_JANQDH010000063.1"/>
</dbReference>
<keyword evidence="1" id="KW-0812">Transmembrane</keyword>